<name>A0ABW5J1M1_9BACT</name>
<dbReference type="Gene3D" id="3.40.190.10">
    <property type="entry name" value="Periplasmic binding protein-like II"/>
    <property type="match status" value="2"/>
</dbReference>
<dbReference type="SUPFAM" id="SSF53850">
    <property type="entry name" value="Periplasmic binding protein-like II"/>
    <property type="match status" value="1"/>
</dbReference>
<dbReference type="Proteomes" id="UP001597510">
    <property type="component" value="Unassembled WGS sequence"/>
</dbReference>
<protein>
    <submittedName>
        <fullName evidence="6">LysR family transcriptional regulator</fullName>
    </submittedName>
</protein>
<dbReference type="RefSeq" id="WP_340236528.1">
    <property type="nucleotide sequence ID" value="NZ_JBBEWC010000006.1"/>
</dbReference>
<evidence type="ECO:0000256" key="4">
    <source>
        <dbReference type="ARBA" id="ARBA00023163"/>
    </source>
</evidence>
<evidence type="ECO:0000256" key="3">
    <source>
        <dbReference type="ARBA" id="ARBA00023125"/>
    </source>
</evidence>
<evidence type="ECO:0000313" key="7">
    <source>
        <dbReference type="Proteomes" id="UP001597510"/>
    </source>
</evidence>
<comment type="similarity">
    <text evidence="1">Belongs to the LysR transcriptional regulatory family.</text>
</comment>
<dbReference type="InterPro" id="IPR000847">
    <property type="entry name" value="LysR_HTH_N"/>
</dbReference>
<dbReference type="InterPro" id="IPR036390">
    <property type="entry name" value="WH_DNA-bd_sf"/>
</dbReference>
<keyword evidence="3" id="KW-0238">DNA-binding</keyword>
<proteinExistence type="inferred from homology"/>
<evidence type="ECO:0000259" key="5">
    <source>
        <dbReference type="PROSITE" id="PS50931"/>
    </source>
</evidence>
<reference evidence="7" key="1">
    <citation type="journal article" date="2019" name="Int. J. Syst. Evol. Microbiol.">
        <title>The Global Catalogue of Microorganisms (GCM) 10K type strain sequencing project: providing services to taxonomists for standard genome sequencing and annotation.</title>
        <authorList>
            <consortium name="The Broad Institute Genomics Platform"/>
            <consortium name="The Broad Institute Genome Sequencing Center for Infectious Disease"/>
            <person name="Wu L."/>
            <person name="Ma J."/>
        </authorList>
    </citation>
    <scope>NUCLEOTIDE SEQUENCE [LARGE SCALE GENOMIC DNA]</scope>
    <source>
        <strain evidence="7">KCTC 52344</strain>
    </source>
</reference>
<evidence type="ECO:0000256" key="2">
    <source>
        <dbReference type="ARBA" id="ARBA00023015"/>
    </source>
</evidence>
<dbReference type="PROSITE" id="PS50931">
    <property type="entry name" value="HTH_LYSR"/>
    <property type="match status" value="1"/>
</dbReference>
<dbReference type="EMBL" id="JBHULC010000003">
    <property type="protein sequence ID" value="MFD2519646.1"/>
    <property type="molecule type" value="Genomic_DNA"/>
</dbReference>
<organism evidence="6 7">
    <name type="scientific">Emticicia soli</name>
    <dbReference type="NCBI Taxonomy" id="2027878"/>
    <lineage>
        <taxon>Bacteria</taxon>
        <taxon>Pseudomonadati</taxon>
        <taxon>Bacteroidota</taxon>
        <taxon>Cytophagia</taxon>
        <taxon>Cytophagales</taxon>
        <taxon>Leadbetterellaceae</taxon>
        <taxon>Emticicia</taxon>
    </lineage>
</organism>
<keyword evidence="4" id="KW-0804">Transcription</keyword>
<dbReference type="InterPro" id="IPR005119">
    <property type="entry name" value="LysR_subst-bd"/>
</dbReference>
<feature type="domain" description="HTH lysR-type" evidence="5">
    <location>
        <begin position="1"/>
        <end position="58"/>
    </location>
</feature>
<dbReference type="Gene3D" id="1.10.10.10">
    <property type="entry name" value="Winged helix-like DNA-binding domain superfamily/Winged helix DNA-binding domain"/>
    <property type="match status" value="1"/>
</dbReference>
<dbReference type="InterPro" id="IPR036388">
    <property type="entry name" value="WH-like_DNA-bd_sf"/>
</dbReference>
<dbReference type="Pfam" id="PF00126">
    <property type="entry name" value="HTH_1"/>
    <property type="match status" value="1"/>
</dbReference>
<dbReference type="PANTHER" id="PTHR30346:SF17">
    <property type="entry name" value="LYSR FAMILY TRANSCRIPTIONAL REGULATOR"/>
    <property type="match status" value="1"/>
</dbReference>
<keyword evidence="2" id="KW-0805">Transcription regulation</keyword>
<sequence>MDLRTIENFLKLTERLNYRKTAEDIYIAQPALSRQIMQLEEDLGVVLFDRHKRKVTLTEAGVYFRDEAKRILGDFERVRQHTAQIHRGEGGEIRIAHSSSSMQFLLPAILARIQKEIPSMQTVLIESTNVYEINALLNRTIDVGFGPNVIVPKEINARTLYAENFVILLPQDHWLSNENFKSLAQLADENFILPSRSESSGYVESIEALCQYHGFIPKVAYQSGNTNTVLRLVEAGVGVSIEPKSALSGQNMNVKHIELTHVSTKSEMRMVWLRGREKELSRFFDIVNTVINERLEKTL</sequence>
<dbReference type="PRINTS" id="PR00039">
    <property type="entry name" value="HTHLYSR"/>
</dbReference>
<keyword evidence="7" id="KW-1185">Reference proteome</keyword>
<accession>A0ABW5J1M1</accession>
<evidence type="ECO:0000313" key="6">
    <source>
        <dbReference type="EMBL" id="MFD2519646.1"/>
    </source>
</evidence>
<evidence type="ECO:0000256" key="1">
    <source>
        <dbReference type="ARBA" id="ARBA00009437"/>
    </source>
</evidence>
<dbReference type="Pfam" id="PF03466">
    <property type="entry name" value="LysR_substrate"/>
    <property type="match status" value="1"/>
</dbReference>
<comment type="caution">
    <text evidence="6">The sequence shown here is derived from an EMBL/GenBank/DDBJ whole genome shotgun (WGS) entry which is preliminary data.</text>
</comment>
<dbReference type="SUPFAM" id="SSF46785">
    <property type="entry name" value="Winged helix' DNA-binding domain"/>
    <property type="match status" value="1"/>
</dbReference>
<dbReference type="PANTHER" id="PTHR30346">
    <property type="entry name" value="TRANSCRIPTIONAL DUAL REGULATOR HCAR-RELATED"/>
    <property type="match status" value="1"/>
</dbReference>
<gene>
    <name evidence="6" type="ORF">ACFSR2_02040</name>
</gene>